<keyword evidence="1" id="KW-0812">Transmembrane</keyword>
<organism evidence="2 3">
    <name type="scientific">Lysinibacillus odysseyi 34hs-1 = NBRC 100172</name>
    <dbReference type="NCBI Taxonomy" id="1220589"/>
    <lineage>
        <taxon>Bacteria</taxon>
        <taxon>Bacillati</taxon>
        <taxon>Bacillota</taxon>
        <taxon>Bacilli</taxon>
        <taxon>Bacillales</taxon>
        <taxon>Bacillaceae</taxon>
        <taxon>Lysinibacillus</taxon>
    </lineage>
</organism>
<dbReference type="RefSeq" id="WP_036158369.1">
    <property type="nucleotide sequence ID" value="NZ_AVCX01000001.1"/>
</dbReference>
<gene>
    <name evidence="2" type="ORF">CD32_20275</name>
</gene>
<feature type="transmembrane region" description="Helical" evidence="1">
    <location>
        <begin position="44"/>
        <end position="64"/>
    </location>
</feature>
<name>A0A0A3IAC0_9BACI</name>
<keyword evidence="3" id="KW-1185">Reference proteome</keyword>
<dbReference type="EMBL" id="JPVP01000060">
    <property type="protein sequence ID" value="KGR81684.1"/>
    <property type="molecule type" value="Genomic_DNA"/>
</dbReference>
<comment type="caution">
    <text evidence="2">The sequence shown here is derived from an EMBL/GenBank/DDBJ whole genome shotgun (WGS) entry which is preliminary data.</text>
</comment>
<evidence type="ECO:0000313" key="3">
    <source>
        <dbReference type="Proteomes" id="UP000030437"/>
    </source>
</evidence>
<dbReference type="STRING" id="1220589.CD32_20275"/>
<sequence>MNTAAWQKRVNTGAFLLSICCLLAFLAFPFLPWEIEPNFSLHPLMINLWATILAFFLGVIGFSGVTNGKRFLMSIASLLISFLLSVLFLYILVVGKLLS</sequence>
<keyword evidence="1" id="KW-0472">Membrane</keyword>
<protein>
    <submittedName>
        <fullName evidence="2">Uncharacterized protein</fullName>
    </submittedName>
</protein>
<feature type="transmembrane region" description="Helical" evidence="1">
    <location>
        <begin position="71"/>
        <end position="93"/>
    </location>
</feature>
<keyword evidence="1" id="KW-1133">Transmembrane helix</keyword>
<reference evidence="2 3" key="1">
    <citation type="submission" date="2014-02" db="EMBL/GenBank/DDBJ databases">
        <title>Draft genome sequence of Lysinibacillus odysseyi NBRC 100172.</title>
        <authorList>
            <person name="Zhang F."/>
            <person name="Wang G."/>
            <person name="Zhang L."/>
        </authorList>
    </citation>
    <scope>NUCLEOTIDE SEQUENCE [LARGE SCALE GENOMIC DNA]</scope>
    <source>
        <strain evidence="2 3">NBRC 100172</strain>
    </source>
</reference>
<dbReference type="Proteomes" id="UP000030437">
    <property type="component" value="Unassembled WGS sequence"/>
</dbReference>
<proteinExistence type="predicted"/>
<evidence type="ECO:0000256" key="1">
    <source>
        <dbReference type="SAM" id="Phobius"/>
    </source>
</evidence>
<feature type="transmembrane region" description="Helical" evidence="1">
    <location>
        <begin position="12"/>
        <end position="32"/>
    </location>
</feature>
<evidence type="ECO:0000313" key="2">
    <source>
        <dbReference type="EMBL" id="KGR81684.1"/>
    </source>
</evidence>
<dbReference type="AlphaFoldDB" id="A0A0A3IAC0"/>
<accession>A0A0A3IAC0</accession>